<dbReference type="PANTHER" id="PTHR14205">
    <property type="entry name" value="WD-REPEAT PROTEIN"/>
    <property type="match status" value="1"/>
</dbReference>
<keyword evidence="2" id="KW-1185">Reference proteome</keyword>
<dbReference type="eggNOG" id="KOG1007">
    <property type="taxonomic scope" value="Eukaryota"/>
</dbReference>
<gene>
    <name evidence="1" type="ORF">IMG5_026530</name>
</gene>
<dbReference type="InterPro" id="IPR040323">
    <property type="entry name" value="EIPR1"/>
</dbReference>
<dbReference type="Proteomes" id="UP000008983">
    <property type="component" value="Unassembled WGS sequence"/>
</dbReference>
<reference evidence="1 2" key="1">
    <citation type="submission" date="2011-07" db="EMBL/GenBank/DDBJ databases">
        <authorList>
            <person name="Coyne R."/>
            <person name="Brami D."/>
            <person name="Johnson J."/>
            <person name="Hostetler J."/>
            <person name="Hannick L."/>
            <person name="Clark T."/>
            <person name="Cassidy-Hanley D."/>
            <person name="Inman J."/>
        </authorList>
    </citation>
    <scope>NUCLEOTIDE SEQUENCE [LARGE SCALE GENOMIC DNA]</scope>
    <source>
        <strain evidence="1 2">G5</strain>
    </source>
</reference>
<organism evidence="1 2">
    <name type="scientific">Ichthyophthirius multifiliis</name>
    <name type="common">White spot disease agent</name>
    <name type="synonym">Ich</name>
    <dbReference type="NCBI Taxonomy" id="5932"/>
    <lineage>
        <taxon>Eukaryota</taxon>
        <taxon>Sar</taxon>
        <taxon>Alveolata</taxon>
        <taxon>Ciliophora</taxon>
        <taxon>Intramacronucleata</taxon>
        <taxon>Oligohymenophorea</taxon>
        <taxon>Hymenostomatida</taxon>
        <taxon>Ophryoglenina</taxon>
        <taxon>Ichthyophthirius</taxon>
    </lineage>
</organism>
<dbReference type="InParanoid" id="G0QL71"/>
<evidence type="ECO:0000313" key="1">
    <source>
        <dbReference type="EMBL" id="EGR34032.1"/>
    </source>
</evidence>
<name>G0QL71_ICHMU</name>
<dbReference type="AlphaFoldDB" id="G0QL71"/>
<proteinExistence type="predicted"/>
<dbReference type="InterPro" id="IPR015943">
    <property type="entry name" value="WD40/YVTN_repeat-like_dom_sf"/>
</dbReference>
<dbReference type="PANTHER" id="PTHR14205:SF15">
    <property type="entry name" value="EARP AND GARP COMPLEX-INTERACTING PROTEIN 1"/>
    <property type="match status" value="1"/>
</dbReference>
<dbReference type="GeneID" id="14910221"/>
<dbReference type="EMBL" id="GL983225">
    <property type="protein sequence ID" value="EGR34032.1"/>
    <property type="molecule type" value="Genomic_DNA"/>
</dbReference>
<dbReference type="STRING" id="857967.G0QL71"/>
<sequence length="118" mass="13651">MPISSKFNKKHDQLMITSFNDGSLGLYRVSSVSSAPISTQSAQRQFFLIKKKQLTFQYIYIYIYREEDGLIKIYDEHENTVYSVAWSSCSAWNFASISYYGSVIVNVVPSLVKHRILY</sequence>
<dbReference type="GO" id="GO:0016567">
    <property type="term" value="P:protein ubiquitination"/>
    <property type="evidence" value="ECO:0007669"/>
    <property type="project" value="TreeGrafter"/>
</dbReference>
<dbReference type="RefSeq" id="XP_004039336.1">
    <property type="nucleotide sequence ID" value="XM_004039288.1"/>
</dbReference>
<dbReference type="InterPro" id="IPR036322">
    <property type="entry name" value="WD40_repeat_dom_sf"/>
</dbReference>
<dbReference type="Gene3D" id="2.130.10.10">
    <property type="entry name" value="YVTN repeat-like/Quinoprotein amine dehydrogenase"/>
    <property type="match status" value="1"/>
</dbReference>
<evidence type="ECO:0000313" key="2">
    <source>
        <dbReference type="Proteomes" id="UP000008983"/>
    </source>
</evidence>
<accession>G0QL71</accession>
<dbReference type="OrthoDB" id="427795at2759"/>
<dbReference type="SUPFAM" id="SSF50978">
    <property type="entry name" value="WD40 repeat-like"/>
    <property type="match status" value="1"/>
</dbReference>
<dbReference type="OMA" id="HTHWVCA"/>
<protein>
    <submittedName>
        <fullName evidence="1">Tumor suppressing subtransferable candidate 1, putative</fullName>
    </submittedName>
</protein>